<dbReference type="EMBL" id="JANPWE010000003">
    <property type="protein sequence ID" value="MCR6545434.1"/>
    <property type="molecule type" value="Genomic_DNA"/>
</dbReference>
<evidence type="ECO:0000313" key="5">
    <source>
        <dbReference type="Proteomes" id="UP001524944"/>
    </source>
</evidence>
<comment type="cofactor">
    <cofactor evidence="1">
        <name>Zn(2+)</name>
        <dbReference type="ChEBI" id="CHEBI:29105"/>
    </cofactor>
</comment>
<dbReference type="InterPro" id="IPR035105">
    <property type="entry name" value="Deoxycytidylate_deaminase_dom"/>
</dbReference>
<reference evidence="4 5" key="1">
    <citation type="submission" date="2022-08" db="EMBL/GenBank/DDBJ databases">
        <title>Proteogenomics of the novel Dehalobacterium formicoaceticum strain EZ94 highlights a key role of methyltransferases during anaerobic dichloromethane degradation.</title>
        <authorList>
            <person name="Wasmund K."/>
        </authorList>
    </citation>
    <scope>NUCLEOTIDE SEQUENCE [LARGE SCALE GENOMIC DNA]</scope>
    <source>
        <strain evidence="4 5">EZ94</strain>
    </source>
</reference>
<sequence length="160" mass="17442">MRKSWEQYFMEIAHLVASRSTCLRRAVGAVAVSGDNRILGTGYNGALPGAPHCDEVGCIRNELKIPSGQRQEICRAQHAEANVCNFAARHGVALDGATVYVTTQPCTTCIKAMATSGVKRVIFEGDYPDPFARQLAQEVGLELIKMEGHHGNENHQFAET</sequence>
<dbReference type="InterPro" id="IPR002125">
    <property type="entry name" value="CMP_dCMP_dom"/>
</dbReference>
<dbReference type="PANTHER" id="PTHR11086:SF18">
    <property type="entry name" value="DEOXYCYTIDYLATE DEAMINASE"/>
    <property type="match status" value="1"/>
</dbReference>
<name>A0ABT1Y3I0_9FIRM</name>
<evidence type="ECO:0000256" key="1">
    <source>
        <dbReference type="ARBA" id="ARBA00001947"/>
    </source>
</evidence>
<dbReference type="Proteomes" id="UP001524944">
    <property type="component" value="Unassembled WGS sequence"/>
</dbReference>
<dbReference type="SUPFAM" id="SSF53927">
    <property type="entry name" value="Cytidine deaminase-like"/>
    <property type="match status" value="1"/>
</dbReference>
<evidence type="ECO:0000256" key="2">
    <source>
        <dbReference type="ARBA" id="ARBA00022801"/>
    </source>
</evidence>
<evidence type="ECO:0000313" key="4">
    <source>
        <dbReference type="EMBL" id="MCR6545434.1"/>
    </source>
</evidence>
<keyword evidence="5" id="KW-1185">Reference proteome</keyword>
<organism evidence="4 5">
    <name type="scientific">Dehalobacterium formicoaceticum</name>
    <dbReference type="NCBI Taxonomy" id="51515"/>
    <lineage>
        <taxon>Bacteria</taxon>
        <taxon>Bacillati</taxon>
        <taxon>Bacillota</taxon>
        <taxon>Clostridia</taxon>
        <taxon>Eubacteriales</taxon>
        <taxon>Peptococcaceae</taxon>
        <taxon>Dehalobacterium</taxon>
    </lineage>
</organism>
<protein>
    <submittedName>
        <fullName evidence="4">dCMP deaminase family protein</fullName>
    </submittedName>
</protein>
<dbReference type="InterPro" id="IPR015517">
    <property type="entry name" value="dCMP_deaminase-rel"/>
</dbReference>
<comment type="caution">
    <text evidence="4">The sequence shown here is derived from an EMBL/GenBank/DDBJ whole genome shotgun (WGS) entry which is preliminary data.</text>
</comment>
<dbReference type="InterPro" id="IPR016473">
    <property type="entry name" value="dCMP_deaminase"/>
</dbReference>
<keyword evidence="2" id="KW-0378">Hydrolase</keyword>
<evidence type="ECO:0000259" key="3">
    <source>
        <dbReference type="PROSITE" id="PS51747"/>
    </source>
</evidence>
<dbReference type="PANTHER" id="PTHR11086">
    <property type="entry name" value="DEOXYCYTIDYLATE DEAMINASE-RELATED"/>
    <property type="match status" value="1"/>
</dbReference>
<dbReference type="PIRSF" id="PIRSF006019">
    <property type="entry name" value="dCMP_deaminase"/>
    <property type="match status" value="1"/>
</dbReference>
<accession>A0ABT1Y3I0</accession>
<dbReference type="RefSeq" id="WP_089609287.1">
    <property type="nucleotide sequence ID" value="NZ_JANPWE010000003.1"/>
</dbReference>
<dbReference type="CDD" id="cd01286">
    <property type="entry name" value="deoxycytidylate_deaminase"/>
    <property type="match status" value="1"/>
</dbReference>
<dbReference type="PROSITE" id="PS51747">
    <property type="entry name" value="CYT_DCMP_DEAMINASES_2"/>
    <property type="match status" value="1"/>
</dbReference>
<dbReference type="Pfam" id="PF00383">
    <property type="entry name" value="dCMP_cyt_deam_1"/>
    <property type="match status" value="1"/>
</dbReference>
<gene>
    <name evidence="4" type="ORF">NVS47_07875</name>
</gene>
<dbReference type="InterPro" id="IPR016193">
    <property type="entry name" value="Cytidine_deaminase-like"/>
</dbReference>
<dbReference type="Gene3D" id="3.40.140.10">
    <property type="entry name" value="Cytidine Deaminase, domain 2"/>
    <property type="match status" value="1"/>
</dbReference>
<proteinExistence type="predicted"/>
<feature type="domain" description="CMP/dCMP-type deaminase" evidence="3">
    <location>
        <begin position="4"/>
        <end position="143"/>
    </location>
</feature>